<dbReference type="GO" id="GO:0004553">
    <property type="term" value="F:hydrolase activity, hydrolyzing O-glycosyl compounds"/>
    <property type="evidence" value="ECO:0007669"/>
    <property type="project" value="InterPro"/>
</dbReference>
<dbReference type="InterPro" id="IPR013780">
    <property type="entry name" value="Glyco_hydro_b"/>
</dbReference>
<comment type="caution">
    <text evidence="3">The sequence shown here is derived from an EMBL/GenBank/DDBJ whole genome shotgun (WGS) entry which is preliminary data.</text>
</comment>
<protein>
    <recommendedName>
        <fullName evidence="2">Glycosyl hydrolase family 13 catalytic domain-containing protein</fullName>
    </recommendedName>
</protein>
<dbReference type="SUPFAM" id="SSF81296">
    <property type="entry name" value="E set domains"/>
    <property type="match status" value="1"/>
</dbReference>
<dbReference type="Pfam" id="PF17999">
    <property type="entry name" value="PulA_N1"/>
    <property type="match status" value="1"/>
</dbReference>
<dbReference type="InterPro" id="IPR017853">
    <property type="entry name" value="GH"/>
</dbReference>
<gene>
    <name evidence="3" type="ORF">AF331_00425</name>
</gene>
<dbReference type="NCBIfam" id="TIGR02104">
    <property type="entry name" value="pulA_typeI"/>
    <property type="match status" value="1"/>
</dbReference>
<evidence type="ECO:0000313" key="4">
    <source>
        <dbReference type="Proteomes" id="UP000037405"/>
    </source>
</evidence>
<dbReference type="EMBL" id="LGUE01000001">
    <property type="protein sequence ID" value="KON91048.1"/>
    <property type="molecule type" value="Genomic_DNA"/>
</dbReference>
<dbReference type="AlphaFoldDB" id="A0A0M0GMQ5"/>
<sequence>MEEGEQVFNISRHYEAFMDTFTTVTIIIPHDRVGGEEDFHIVKGDIMIPLEIKEEIQLEHARKIVTSLPEELDLEEACEVVDANGIKTDLQVGAVIRTDAFDERYYYDGEDLGVRKVEGGFRFKLWAPTSSAVRLKLMSTNGEETERDMTRGEKGVWTLDIQEEVEGFCYSYLTCINLVWNEALDPYAVAVSFNSLWGVVATELGPPCTSLPPVSSPVDAIIYELHVRDFSAGKEGGMNARGRYGAFSERGTKTPAGYSSGVDYLKELGITHVELLPVNDFGGVPDDPSEEEYNWGYNPLFFNVPEGSYSSDPGEPLVRIRELKDVVNSLHDEGIRVIMDVVYNHVFIREESPFEKIVPGYFFRHGENGLPSNGTGVGNDFASERLMARKFIKDSIRFWIKEYGFDGFRFDLMGILDVTTMNEVSDITRESGLIVIGEGWDLNTPIPQEEKANLRNARLLPNVGQFNDWFRDTVKGSTFNLHDKGFILGHSGLEKQVAQVLSGSVGIQSRDQGIFDGPIQSVNYIESHDNHTLWDKMKACMHESEEQLFKRQSLGTAMVLLSQGIPFIHAGQEFYRTKGGHENSYNAPVRINQLDWTRREDHDKSIGYVRGLIAIRKAHGAFRFQEAQLIRQHVSVVTAESQSVVIRYSEVGDYGPWSDMILAFNGGTESAAFALGDGGEWLCLAEGDRADAKGLYTIEGGRLEVAPMTVSVAAMQSISGVLDE</sequence>
<dbReference type="InterPro" id="IPR006047">
    <property type="entry name" value="GH13_cat_dom"/>
</dbReference>
<organism evidence="3 4">
    <name type="scientific">Rossellomorea marisflavi</name>
    <dbReference type="NCBI Taxonomy" id="189381"/>
    <lineage>
        <taxon>Bacteria</taxon>
        <taxon>Bacillati</taxon>
        <taxon>Bacillota</taxon>
        <taxon>Bacilli</taxon>
        <taxon>Bacillales</taxon>
        <taxon>Bacillaceae</taxon>
        <taxon>Rossellomorea</taxon>
    </lineage>
</organism>
<reference evidence="4" key="1">
    <citation type="submission" date="2015-07" db="EMBL/GenBank/DDBJ databases">
        <title>Fjat-14235 jcm11544.</title>
        <authorList>
            <person name="Liu B."/>
            <person name="Wang J."/>
            <person name="Zhu Y."/>
            <person name="Liu G."/>
            <person name="Chen Q."/>
            <person name="Chen Z."/>
            <person name="Lan J."/>
            <person name="Che J."/>
            <person name="Ge C."/>
            <person name="Shi H."/>
            <person name="Pan Z."/>
            <person name="Liu X."/>
        </authorList>
    </citation>
    <scope>NUCLEOTIDE SEQUENCE [LARGE SCALE GENOMIC DNA]</scope>
    <source>
        <strain evidence="4">JCM 11544</strain>
    </source>
</reference>
<dbReference type="Pfam" id="PF21653">
    <property type="entry name" value="pulA_all-beta"/>
    <property type="match status" value="1"/>
</dbReference>
<dbReference type="Gene3D" id="2.60.40.10">
    <property type="entry name" value="Immunoglobulins"/>
    <property type="match status" value="1"/>
</dbReference>
<dbReference type="InterPro" id="IPR040697">
    <property type="entry name" value="PulA_N1"/>
</dbReference>
<dbReference type="SMART" id="SM00642">
    <property type="entry name" value="Aamy"/>
    <property type="match status" value="1"/>
</dbReference>
<dbReference type="Gene3D" id="2.60.40.1180">
    <property type="entry name" value="Golgi alpha-mannosidase II"/>
    <property type="match status" value="1"/>
</dbReference>
<dbReference type="PANTHER" id="PTHR43002">
    <property type="entry name" value="GLYCOGEN DEBRANCHING ENZYME"/>
    <property type="match status" value="1"/>
</dbReference>
<dbReference type="CDD" id="cd11341">
    <property type="entry name" value="AmyAc_Pullulanase_LD-like"/>
    <property type="match status" value="1"/>
</dbReference>
<proteinExistence type="inferred from homology"/>
<accession>A0A0M0GMQ5</accession>
<dbReference type="SUPFAM" id="SSF51445">
    <property type="entry name" value="(Trans)glycosidases"/>
    <property type="match status" value="1"/>
</dbReference>
<dbReference type="InterPro" id="IPR013783">
    <property type="entry name" value="Ig-like_fold"/>
</dbReference>
<dbReference type="InterPro" id="IPR014756">
    <property type="entry name" value="Ig_E-set"/>
</dbReference>
<dbReference type="InterPro" id="IPR049117">
    <property type="entry name" value="pulA_all-beta"/>
</dbReference>
<dbReference type="GO" id="GO:0005975">
    <property type="term" value="P:carbohydrate metabolic process"/>
    <property type="evidence" value="ECO:0007669"/>
    <property type="project" value="InterPro"/>
</dbReference>
<dbReference type="PATRIC" id="fig|189381.12.peg.150"/>
<dbReference type="CDD" id="cd02860">
    <property type="entry name" value="E_set_Pullulanase"/>
    <property type="match status" value="1"/>
</dbReference>
<dbReference type="STRING" id="189381.GCA_900166615_04316"/>
<evidence type="ECO:0000256" key="1">
    <source>
        <dbReference type="ARBA" id="ARBA00008061"/>
    </source>
</evidence>
<dbReference type="Proteomes" id="UP000037405">
    <property type="component" value="Unassembled WGS sequence"/>
</dbReference>
<comment type="similarity">
    <text evidence="1">Belongs to the glycosyl hydrolase 13 family.</text>
</comment>
<dbReference type="Gene3D" id="3.20.20.80">
    <property type="entry name" value="Glycosidases"/>
    <property type="match status" value="1"/>
</dbReference>
<dbReference type="Pfam" id="PF02922">
    <property type="entry name" value="CBM_48"/>
    <property type="match status" value="1"/>
</dbReference>
<dbReference type="InterPro" id="IPR011840">
    <property type="entry name" value="PulA_typeI"/>
</dbReference>
<keyword evidence="4" id="KW-1185">Reference proteome</keyword>
<dbReference type="InterPro" id="IPR004193">
    <property type="entry name" value="Glyco_hydro_13_N"/>
</dbReference>
<evidence type="ECO:0000259" key="2">
    <source>
        <dbReference type="SMART" id="SM00642"/>
    </source>
</evidence>
<evidence type="ECO:0000313" key="3">
    <source>
        <dbReference type="EMBL" id="KON91048.1"/>
    </source>
</evidence>
<name>A0A0M0GMQ5_9BACI</name>
<feature type="domain" description="Glycosyl hydrolase family 13 catalytic" evidence="2">
    <location>
        <begin position="224"/>
        <end position="610"/>
    </location>
</feature>
<dbReference type="Gene3D" id="2.60.40.2320">
    <property type="match status" value="1"/>
</dbReference>